<dbReference type="Proteomes" id="UP001612915">
    <property type="component" value="Unassembled WGS sequence"/>
</dbReference>
<evidence type="ECO:0000256" key="1">
    <source>
        <dbReference type="SAM" id="MobiDB-lite"/>
    </source>
</evidence>
<evidence type="ECO:0000313" key="3">
    <source>
        <dbReference type="EMBL" id="MFI7586199.1"/>
    </source>
</evidence>
<comment type="caution">
    <text evidence="3">The sequence shown here is derived from an EMBL/GenBank/DDBJ whole genome shotgun (WGS) entry which is preliminary data.</text>
</comment>
<protein>
    <submittedName>
        <fullName evidence="3">Uncharacterized protein</fullName>
    </submittedName>
</protein>
<sequence>MSSRHRRDDAPAKLSPSVVLTSGLSVAAGTLVVLSVAASLNMLFDGPASQSVITDRVAAAASHPSASPTARALTRTTPAPSAGHAAASGGSGSGHTAPTTASTTSPAATHTTATHTTATHTTATHTTATHTTARPSSPTGRPSSRPTAKPTQTGRPTTPVTTAPTQTSKPVETSRPTEAGKPTQTSKPTDPAPTRGSGGGHHHRDRSNPITDLIGGLLGILTGH</sequence>
<keyword evidence="4" id="KW-1185">Reference proteome</keyword>
<organism evidence="3 4">
    <name type="scientific">Spongisporangium articulatum</name>
    <dbReference type="NCBI Taxonomy" id="3362603"/>
    <lineage>
        <taxon>Bacteria</taxon>
        <taxon>Bacillati</taxon>
        <taxon>Actinomycetota</taxon>
        <taxon>Actinomycetes</taxon>
        <taxon>Kineosporiales</taxon>
        <taxon>Kineosporiaceae</taxon>
        <taxon>Spongisporangium</taxon>
    </lineage>
</organism>
<proteinExistence type="predicted"/>
<dbReference type="RefSeq" id="WP_398275421.1">
    <property type="nucleotide sequence ID" value="NZ_JBITLV010000001.1"/>
</dbReference>
<accession>A0ABW8AIK6</accession>
<evidence type="ECO:0000313" key="4">
    <source>
        <dbReference type="Proteomes" id="UP001612915"/>
    </source>
</evidence>
<feature type="transmembrane region" description="Helical" evidence="2">
    <location>
        <begin position="20"/>
        <end position="44"/>
    </location>
</feature>
<feature type="compositionally biased region" description="Low complexity" evidence="1">
    <location>
        <begin position="62"/>
        <end position="167"/>
    </location>
</feature>
<keyword evidence="2" id="KW-0472">Membrane</keyword>
<dbReference type="EMBL" id="JBITLV010000001">
    <property type="protein sequence ID" value="MFI7586199.1"/>
    <property type="molecule type" value="Genomic_DNA"/>
</dbReference>
<reference evidence="3 4" key="1">
    <citation type="submission" date="2024-10" db="EMBL/GenBank/DDBJ databases">
        <title>The Natural Products Discovery Center: Release of the First 8490 Sequenced Strains for Exploring Actinobacteria Biosynthetic Diversity.</title>
        <authorList>
            <person name="Kalkreuter E."/>
            <person name="Kautsar S.A."/>
            <person name="Yang D."/>
            <person name="Bader C.D."/>
            <person name="Teijaro C.N."/>
            <person name="Fluegel L."/>
            <person name="Davis C.M."/>
            <person name="Simpson J.R."/>
            <person name="Lauterbach L."/>
            <person name="Steele A.D."/>
            <person name="Gui C."/>
            <person name="Meng S."/>
            <person name="Li G."/>
            <person name="Viehrig K."/>
            <person name="Ye F."/>
            <person name="Su P."/>
            <person name="Kiefer A.F."/>
            <person name="Nichols A."/>
            <person name="Cepeda A.J."/>
            <person name="Yan W."/>
            <person name="Fan B."/>
            <person name="Jiang Y."/>
            <person name="Adhikari A."/>
            <person name="Zheng C.-J."/>
            <person name="Schuster L."/>
            <person name="Cowan T.M."/>
            <person name="Smanski M.J."/>
            <person name="Chevrette M.G."/>
            <person name="De Carvalho L.P.S."/>
            <person name="Shen B."/>
        </authorList>
    </citation>
    <scope>NUCLEOTIDE SEQUENCE [LARGE SCALE GENOMIC DNA]</scope>
    <source>
        <strain evidence="3 4">NPDC049639</strain>
    </source>
</reference>
<name>A0ABW8AIK6_9ACTN</name>
<keyword evidence="2" id="KW-1133">Transmembrane helix</keyword>
<gene>
    <name evidence="3" type="ORF">ACIB24_03900</name>
</gene>
<feature type="region of interest" description="Disordered" evidence="1">
    <location>
        <begin position="62"/>
        <end position="212"/>
    </location>
</feature>
<keyword evidence="2" id="KW-0812">Transmembrane</keyword>
<feature type="compositionally biased region" description="Polar residues" evidence="1">
    <location>
        <begin position="168"/>
        <end position="188"/>
    </location>
</feature>
<evidence type="ECO:0000256" key="2">
    <source>
        <dbReference type="SAM" id="Phobius"/>
    </source>
</evidence>